<organism evidence="3 4">
    <name type="scientific">Tritrichomonas foetus</name>
    <dbReference type="NCBI Taxonomy" id="1144522"/>
    <lineage>
        <taxon>Eukaryota</taxon>
        <taxon>Metamonada</taxon>
        <taxon>Parabasalia</taxon>
        <taxon>Tritrichomonadida</taxon>
        <taxon>Tritrichomonadidae</taxon>
        <taxon>Tritrichomonas</taxon>
    </lineage>
</organism>
<comment type="caution">
    <text evidence="3">The sequence shown here is derived from an EMBL/GenBank/DDBJ whole genome shotgun (WGS) entry which is preliminary data.</text>
</comment>
<dbReference type="EMBL" id="MLAK01000569">
    <property type="protein sequence ID" value="OHT12196.1"/>
    <property type="molecule type" value="Genomic_DNA"/>
</dbReference>
<dbReference type="AlphaFoldDB" id="A0A1J4KQX1"/>
<feature type="coiled-coil region" evidence="1">
    <location>
        <begin position="338"/>
        <end position="474"/>
    </location>
</feature>
<evidence type="ECO:0000313" key="3">
    <source>
        <dbReference type="EMBL" id="OHT12196.1"/>
    </source>
</evidence>
<evidence type="ECO:0000256" key="1">
    <source>
        <dbReference type="SAM" id="Coils"/>
    </source>
</evidence>
<evidence type="ECO:0000256" key="2">
    <source>
        <dbReference type="SAM" id="MobiDB-lite"/>
    </source>
</evidence>
<dbReference type="Proteomes" id="UP000179807">
    <property type="component" value="Unassembled WGS sequence"/>
</dbReference>
<sequence length="948" mass="110848">MNSSFSSSFSDSINSNQPVHSRKINHVQKEKAALLQKNIELTNQMTNLRKQFDQALDVSSKIDNFYSANSEYAKEISRLKAEKDDLYRRLQIALQTNQDLNNKLHNFHSMANNQCSPENSEFFKQQRNQFENIISDLRQKLENSEKENERLKQNCEQTKMMLESVFQAAGHHFDCLVDSPSALLECLVHANSSCEAENIKKLTKHISKLTKKLKKKQSLIEDLQKGKQQILLRQKQTVDSENEFKIFELTTQLNDLKERSQAQTQQVDELTRKNAALLDEIAQKNSQLKFNTFQAEDKQAQENQHLSVQLTAAQTQLDSVCKKNKQTKKKLFVIAFKAKSLEKKVKELTNMVKSLEDKKIELKNEIQRNIALHTQSEFRIKDVENSVLRAQDELALQKKENDKLKDEIAELIEKLKQSEREFKEVRSERDHLSSQITGFENKLQNAKDQLETQAQTYESKLQSAKEIKDSLEKQLKEALNPLDTQTLVPPSLLNSPDFPNDLQTLLGEIGRNTALNLTIRIQSAFSTISKFYRTLIDQTEQKLTEEHQQASSLKTQVDSLLDFLRRLMPEVRINFELLLSDEQTRNFLGDAIRNLKDIQRLQPMIEAVNAALNIPKFDDAKDSIEQMKVVMKKLQNHVFRQKEQKKKFIRLSKLKEEEFVNELHALEGETKELEQKIRDCEEQKSQLQNQIFEIQQQSKQNEDEITKNYENRISDLNSQVNELQLQIKEIKTLEETISKLNRRREILEDEIKLRHSQAEEDEKKFKQRIKTEKDKYDQMTEQTRKQMAELQAKIRELSEMNSRVEATNDILTANNNEMTLRIQKLETRNTAIQSEFDRDKKSLESQFTAKMVFAETEFKSRIEEKQLQIDVIKKRLVESISRSFSSYLDGLRVDENNFEGALQVLRRKLDTIFQRESNIRTRFQLDPRQPLDEALAAIVSKKRKKNIY</sequence>
<dbReference type="Gene3D" id="1.10.287.1490">
    <property type="match status" value="2"/>
</dbReference>
<gene>
    <name evidence="3" type="ORF">TRFO_18099</name>
</gene>
<dbReference type="OrthoDB" id="425925at2759"/>
<reference evidence="3" key="1">
    <citation type="submission" date="2016-10" db="EMBL/GenBank/DDBJ databases">
        <authorList>
            <person name="Benchimol M."/>
            <person name="Almeida L.G."/>
            <person name="Vasconcelos A.T."/>
            <person name="Perreira-Neves A."/>
            <person name="Rosa I.A."/>
            <person name="Tasca T."/>
            <person name="Bogo M.R."/>
            <person name="de Souza W."/>
        </authorList>
    </citation>
    <scope>NUCLEOTIDE SEQUENCE [LARGE SCALE GENOMIC DNA]</scope>
    <source>
        <strain evidence="3">K</strain>
    </source>
</reference>
<dbReference type="VEuPathDB" id="TrichDB:TRFO_18099"/>
<feature type="coiled-coil region" evidence="1">
    <location>
        <begin position="617"/>
        <end position="835"/>
    </location>
</feature>
<accession>A0A1J4KQX1</accession>
<dbReference type="RefSeq" id="XP_068365332.1">
    <property type="nucleotide sequence ID" value="XM_068499970.1"/>
</dbReference>
<proteinExistence type="predicted"/>
<keyword evidence="1" id="KW-0175">Coiled coil</keyword>
<protein>
    <submittedName>
        <fullName evidence="3">Uncharacterized protein</fullName>
    </submittedName>
</protein>
<feature type="compositionally biased region" description="Low complexity" evidence="2">
    <location>
        <begin position="1"/>
        <end position="16"/>
    </location>
</feature>
<name>A0A1J4KQX1_9EUKA</name>
<feature type="region of interest" description="Disordered" evidence="2">
    <location>
        <begin position="1"/>
        <end position="25"/>
    </location>
</feature>
<evidence type="ECO:0000313" key="4">
    <source>
        <dbReference type="Proteomes" id="UP000179807"/>
    </source>
</evidence>
<dbReference type="GeneID" id="94834674"/>
<feature type="coiled-coil region" evidence="1">
    <location>
        <begin position="127"/>
        <end position="161"/>
    </location>
</feature>
<feature type="coiled-coil region" evidence="1">
    <location>
        <begin position="199"/>
        <end position="287"/>
    </location>
</feature>
<keyword evidence="4" id="KW-1185">Reference proteome</keyword>